<accession>A0A3M8DIH9</accession>
<dbReference type="AlphaFoldDB" id="A0A3M8DIH9"/>
<feature type="active site" description="Nucleophile" evidence="6">
    <location>
        <position position="160"/>
    </location>
</feature>
<proteinExistence type="inferred from homology"/>
<evidence type="ECO:0000256" key="2">
    <source>
        <dbReference type="ARBA" id="ARBA00022801"/>
    </source>
</evidence>
<dbReference type="GO" id="GO:0005737">
    <property type="term" value="C:cytoplasm"/>
    <property type="evidence" value="ECO:0007669"/>
    <property type="project" value="TreeGrafter"/>
</dbReference>
<feature type="binding site" evidence="6">
    <location>
        <position position="87"/>
    </location>
    <ligand>
        <name>substrate</name>
    </ligand>
</feature>
<dbReference type="PANTHER" id="PTHR42909">
    <property type="entry name" value="ZGC:136858"/>
    <property type="match status" value="1"/>
</dbReference>
<dbReference type="EMBL" id="RHHQ01000012">
    <property type="protein sequence ID" value="RNB86947.1"/>
    <property type="molecule type" value="Genomic_DNA"/>
</dbReference>
<evidence type="ECO:0000256" key="1">
    <source>
        <dbReference type="ARBA" id="ARBA00022723"/>
    </source>
</evidence>
<feature type="binding site" evidence="6">
    <location>
        <position position="107"/>
    </location>
    <ligand>
        <name>substrate</name>
    </ligand>
</feature>
<comment type="caution">
    <text evidence="7">The sequence shown here is derived from an EMBL/GenBank/DDBJ whole genome shotgun (WGS) entry which is preliminary data.</text>
</comment>
<keyword evidence="8" id="KW-1185">Reference proteome</keyword>
<reference evidence="7 8" key="1">
    <citation type="submission" date="2018-10" db="EMBL/GenBank/DDBJ databases">
        <title>Phylogenomics of Brevibacillus.</title>
        <authorList>
            <person name="Dunlap C."/>
        </authorList>
    </citation>
    <scope>NUCLEOTIDE SEQUENCE [LARGE SCALE GENOMIC DNA]</scope>
    <source>
        <strain evidence="7 8">JCM 15716</strain>
    </source>
</reference>
<comment type="catalytic activity">
    <reaction evidence="6">
        <text>D-ribose 5-phosphate + uracil = psi-UMP + H2O</text>
        <dbReference type="Rhea" id="RHEA:18337"/>
        <dbReference type="ChEBI" id="CHEBI:15377"/>
        <dbReference type="ChEBI" id="CHEBI:17568"/>
        <dbReference type="ChEBI" id="CHEBI:58380"/>
        <dbReference type="ChEBI" id="CHEBI:78346"/>
        <dbReference type="EC" id="4.2.1.70"/>
    </reaction>
</comment>
<dbReference type="HAMAP" id="MF_01876">
    <property type="entry name" value="PsiMP_glycosidase"/>
    <property type="match status" value="1"/>
</dbReference>
<feature type="binding site" evidence="6">
    <location>
        <begin position="141"/>
        <end position="143"/>
    </location>
    <ligand>
        <name>substrate</name>
    </ligand>
</feature>
<comment type="cofactor">
    <cofactor evidence="6">
        <name>Mn(2+)</name>
        <dbReference type="ChEBI" id="CHEBI:29035"/>
    </cofactor>
    <text evidence="6">Binds 1 Mn(2+) ion per subunit.</text>
</comment>
<dbReference type="GO" id="GO:0046113">
    <property type="term" value="P:nucleobase catabolic process"/>
    <property type="evidence" value="ECO:0007669"/>
    <property type="project" value="UniProtKB-UniRule"/>
</dbReference>
<organism evidence="7 8">
    <name type="scientific">Brevibacillus fluminis</name>
    <dbReference type="NCBI Taxonomy" id="511487"/>
    <lineage>
        <taxon>Bacteria</taxon>
        <taxon>Bacillati</taxon>
        <taxon>Bacillota</taxon>
        <taxon>Bacilli</taxon>
        <taxon>Bacillales</taxon>
        <taxon>Paenibacillaceae</taxon>
        <taxon>Brevibacillus</taxon>
    </lineage>
</organism>
<dbReference type="OrthoDB" id="9805870at2"/>
<dbReference type="GO" id="GO:0004730">
    <property type="term" value="F:pseudouridylate synthase activity"/>
    <property type="evidence" value="ECO:0007669"/>
    <property type="project" value="UniProtKB-UniRule"/>
</dbReference>
<dbReference type="RefSeq" id="WP_122918644.1">
    <property type="nucleotide sequence ID" value="NZ_RHHQ01000012.1"/>
</dbReference>
<dbReference type="InterPro" id="IPR022830">
    <property type="entry name" value="Indigdn_synthA-like"/>
</dbReference>
<evidence type="ECO:0000256" key="3">
    <source>
        <dbReference type="ARBA" id="ARBA00023211"/>
    </source>
</evidence>
<evidence type="ECO:0000256" key="6">
    <source>
        <dbReference type="HAMAP-Rule" id="MF_01876"/>
    </source>
</evidence>
<dbReference type="PANTHER" id="PTHR42909:SF1">
    <property type="entry name" value="CARBOHYDRATE KINASE PFKB DOMAIN-CONTAINING PROTEIN"/>
    <property type="match status" value="1"/>
</dbReference>
<dbReference type="SUPFAM" id="SSF110581">
    <property type="entry name" value="Indigoidine synthase A-like"/>
    <property type="match status" value="1"/>
</dbReference>
<feature type="active site" description="Proton donor" evidence="6">
    <location>
        <position position="26"/>
    </location>
</feature>
<keyword evidence="1 6" id="KW-0479">Metal-binding</keyword>
<gene>
    <name evidence="6" type="primary">psuG</name>
    <name evidence="7" type="ORF">EDM56_14640</name>
</gene>
<keyword evidence="5 6" id="KW-0326">Glycosidase</keyword>
<comment type="subunit">
    <text evidence="6">Homotrimer.</text>
</comment>
<sequence>MNTNLFQIHDEVKSALAEGKAVVALESTIVSHGMPYPDNVKMQLEVHELIRELGAVPATIALMDGRICIGLDDDQIERLGTANGVVKTSVRDIPRVLSANQIGATTVAATAYAAAQAGIRFFATGGLGGVHRGAEETFDISADLPALAQYDVCVFSSGVKSILDIPKTLEYLETSGVPVYGFETDRYPGFYVRDSGQPIESVDEEGLVAMLRTKEQLGLTHAVAVAVPIPAEHELDREKMEATINTALKEAEAAGIAGKPVTPFLLSKIKESTGGTSLASNIALMKNNATVAAKIAVAFHAR</sequence>
<dbReference type="GO" id="GO:0016798">
    <property type="term" value="F:hydrolase activity, acting on glycosyl bonds"/>
    <property type="evidence" value="ECO:0007669"/>
    <property type="project" value="UniProtKB-KW"/>
</dbReference>
<name>A0A3M8DIH9_9BACL</name>
<dbReference type="EC" id="4.2.1.70" evidence="6"/>
<dbReference type="GO" id="GO:0046872">
    <property type="term" value="F:metal ion binding"/>
    <property type="evidence" value="ECO:0007669"/>
    <property type="project" value="UniProtKB-KW"/>
</dbReference>
<comment type="function">
    <text evidence="6">Catalyzes the reversible cleavage of pseudouridine 5'-phosphate (PsiMP) to ribose 5-phosphate and uracil. Functions biologically in the cleavage direction, as part of a pseudouridine degradation pathway.</text>
</comment>
<comment type="similarity">
    <text evidence="6">Belongs to the pseudouridine-5'-phosphate glycosidase family.</text>
</comment>
<dbReference type="Gene3D" id="3.40.1790.10">
    <property type="entry name" value="Indigoidine synthase domain"/>
    <property type="match status" value="1"/>
</dbReference>
<feature type="binding site" evidence="6">
    <location>
        <position position="139"/>
    </location>
    <ligand>
        <name>Mn(2+)</name>
        <dbReference type="ChEBI" id="CHEBI:29035"/>
    </ligand>
</feature>
<protein>
    <recommendedName>
        <fullName evidence="6">Pseudouridine-5'-phosphate glycosidase</fullName>
        <shortName evidence="6">PsiMP glycosidase</shortName>
        <ecNumber evidence="6">4.2.1.70</ecNumber>
    </recommendedName>
</protein>
<dbReference type="InterPro" id="IPR007342">
    <property type="entry name" value="PsuG"/>
</dbReference>
<dbReference type="Pfam" id="PF04227">
    <property type="entry name" value="Indigoidine_A"/>
    <property type="match status" value="1"/>
</dbReference>
<keyword evidence="3 6" id="KW-0464">Manganese</keyword>
<evidence type="ECO:0000256" key="4">
    <source>
        <dbReference type="ARBA" id="ARBA00023239"/>
    </source>
</evidence>
<keyword evidence="2 6" id="KW-0378">Hydrolase</keyword>
<evidence type="ECO:0000313" key="7">
    <source>
        <dbReference type="EMBL" id="RNB86947.1"/>
    </source>
</evidence>
<keyword evidence="4 6" id="KW-0456">Lyase</keyword>
<evidence type="ECO:0000313" key="8">
    <source>
        <dbReference type="Proteomes" id="UP000271031"/>
    </source>
</evidence>
<dbReference type="Proteomes" id="UP000271031">
    <property type="component" value="Unassembled WGS sequence"/>
</dbReference>
<evidence type="ECO:0000256" key="5">
    <source>
        <dbReference type="ARBA" id="ARBA00023295"/>
    </source>
</evidence>